<organism evidence="1">
    <name type="scientific">hydrothermal vent metagenome</name>
    <dbReference type="NCBI Taxonomy" id="652676"/>
    <lineage>
        <taxon>unclassified sequences</taxon>
        <taxon>metagenomes</taxon>
        <taxon>ecological metagenomes</taxon>
    </lineage>
</organism>
<protein>
    <submittedName>
        <fullName evidence="1">Uncharacterized protein</fullName>
    </submittedName>
</protein>
<sequence>MAKYDSIYEGRIPSAVISDGSENVLVKHHCSRFLKLLYFLQLRLSIMFKQLIYK</sequence>
<accession>A0A3B0X5V7</accession>
<gene>
    <name evidence="1" type="ORF">MNBD_GAMMA05-658</name>
</gene>
<dbReference type="AlphaFoldDB" id="A0A3B0X5V7"/>
<dbReference type="EMBL" id="UOFE01000024">
    <property type="protein sequence ID" value="VAW52126.1"/>
    <property type="molecule type" value="Genomic_DNA"/>
</dbReference>
<name>A0A3B0X5V7_9ZZZZ</name>
<proteinExistence type="predicted"/>
<reference evidence="1" key="1">
    <citation type="submission" date="2018-06" db="EMBL/GenBank/DDBJ databases">
        <authorList>
            <person name="Zhirakovskaya E."/>
        </authorList>
    </citation>
    <scope>NUCLEOTIDE SEQUENCE</scope>
</reference>
<evidence type="ECO:0000313" key="1">
    <source>
        <dbReference type="EMBL" id="VAW52126.1"/>
    </source>
</evidence>